<dbReference type="PANTHER" id="PTHR43695">
    <property type="entry name" value="PUTATIVE (AFU_ORTHOLOGUE AFUA_2G17250)-RELATED"/>
    <property type="match status" value="1"/>
</dbReference>
<dbReference type="Pfam" id="PF13472">
    <property type="entry name" value="Lipase_GDSL_2"/>
    <property type="match status" value="1"/>
</dbReference>
<dbReference type="InterPro" id="IPR037459">
    <property type="entry name" value="RhgT-like"/>
</dbReference>
<dbReference type="OrthoDB" id="9807041at2"/>
<comment type="caution">
    <text evidence="5">The sequence shown here is derived from an EMBL/GenBank/DDBJ whole genome shotgun (WGS) entry which is preliminary data.</text>
</comment>
<proteinExistence type="inferred from homology"/>
<feature type="domain" description="SGNH hydrolase-type esterase" evidence="3">
    <location>
        <begin position="161"/>
        <end position="315"/>
    </location>
</feature>
<dbReference type="InterPro" id="IPR013830">
    <property type="entry name" value="SGNH_hydro"/>
</dbReference>
<dbReference type="SUPFAM" id="SSF49785">
    <property type="entry name" value="Galactose-binding domain-like"/>
    <property type="match status" value="1"/>
</dbReference>
<dbReference type="Gene3D" id="2.60.120.430">
    <property type="entry name" value="Galactose-binding lectin"/>
    <property type="match status" value="1"/>
</dbReference>
<evidence type="ECO:0000313" key="6">
    <source>
        <dbReference type="Proteomes" id="UP000276128"/>
    </source>
</evidence>
<dbReference type="Proteomes" id="UP000276128">
    <property type="component" value="Unassembled WGS sequence"/>
</dbReference>
<sequence length="377" mass="41308">MKFDFGPVAPTAGTTGAQGAVSAADGYVKVTPETMYTKAAGYGFDDDGRVYAKDRGEPAGLRQDFCIPLGAVFAVDVPNGTHRVSVLLGDEIADTETTIKTNAGRLVLNKQRTLAGQFVRASFSVWVTNGQLQLAFTGLAPRINAVEVEAAPSACTIFLAGDSTVTDQPADGYPYAGWGQMLPLFVKQDAAVANYALSGRSSKSFISEGVLDTIWSVIKPNDYLLIQFGHNDQKPDEERRTEPFTTYKETLLRYIDGARERGAIPILVTSVQRRFFEEDGTLRDTHGDYLTAMRELAKEADVGLIDLAARSKTLFEQLGPEGTKALFMWLAPGEFINFPDGAEDNTHFQQKGGIEVARLVYEELKRLKLQPLNMFLR</sequence>
<evidence type="ECO:0000256" key="1">
    <source>
        <dbReference type="ARBA" id="ARBA00008668"/>
    </source>
</evidence>
<dbReference type="AlphaFoldDB" id="A0A3S0C4B7"/>
<dbReference type="GO" id="GO:0016787">
    <property type="term" value="F:hydrolase activity"/>
    <property type="evidence" value="ECO:0007669"/>
    <property type="project" value="UniProtKB-KW"/>
</dbReference>
<protein>
    <submittedName>
        <fullName evidence="5">GDSL family lipase</fullName>
    </submittedName>
</protein>
<dbReference type="InterPro" id="IPR049033">
    <property type="entry name" value="AGA-YXIM_GBD"/>
</dbReference>
<feature type="domain" description="Beta-agarase/YXIM esterase-like galactose-binding" evidence="4">
    <location>
        <begin position="19"/>
        <end position="136"/>
    </location>
</feature>
<comment type="similarity">
    <text evidence="1">Belongs to the 'GDSL' lipolytic enzyme family.</text>
</comment>
<accession>A0A3S0C4B7</accession>
<dbReference type="Pfam" id="PF21254">
    <property type="entry name" value="AGA-YXIM_GBD"/>
    <property type="match status" value="1"/>
</dbReference>
<evidence type="ECO:0000256" key="2">
    <source>
        <dbReference type="ARBA" id="ARBA00022801"/>
    </source>
</evidence>
<dbReference type="PANTHER" id="PTHR43695:SF1">
    <property type="entry name" value="RHAMNOGALACTURONAN ACETYLESTERASE"/>
    <property type="match status" value="1"/>
</dbReference>
<evidence type="ECO:0000313" key="5">
    <source>
        <dbReference type="EMBL" id="RTE01261.1"/>
    </source>
</evidence>
<keyword evidence="2" id="KW-0378">Hydrolase</keyword>
<organism evidence="5 6">
    <name type="scientific">Paenibacillus whitsoniae</name>
    <dbReference type="NCBI Taxonomy" id="2496558"/>
    <lineage>
        <taxon>Bacteria</taxon>
        <taxon>Bacillati</taxon>
        <taxon>Bacillota</taxon>
        <taxon>Bacilli</taxon>
        <taxon>Bacillales</taxon>
        <taxon>Paenibacillaceae</taxon>
        <taxon>Paenibacillus</taxon>
    </lineage>
</organism>
<dbReference type="Gene3D" id="3.40.50.1110">
    <property type="entry name" value="SGNH hydrolase"/>
    <property type="match status" value="1"/>
</dbReference>
<gene>
    <name evidence="5" type="ORF">EJQ19_31085</name>
</gene>
<dbReference type="InterPro" id="IPR036514">
    <property type="entry name" value="SGNH_hydro_sf"/>
</dbReference>
<name>A0A3S0C4B7_9BACL</name>
<dbReference type="InterPro" id="IPR008979">
    <property type="entry name" value="Galactose-bd-like_sf"/>
</dbReference>
<evidence type="ECO:0000259" key="3">
    <source>
        <dbReference type="Pfam" id="PF13472"/>
    </source>
</evidence>
<dbReference type="SUPFAM" id="SSF52266">
    <property type="entry name" value="SGNH hydrolase"/>
    <property type="match status" value="1"/>
</dbReference>
<dbReference type="EMBL" id="RXHU01000141">
    <property type="protein sequence ID" value="RTE01261.1"/>
    <property type="molecule type" value="Genomic_DNA"/>
</dbReference>
<keyword evidence="6" id="KW-1185">Reference proteome</keyword>
<dbReference type="CDD" id="cd01821">
    <property type="entry name" value="Rhamnogalacturan_acetylesterase_like"/>
    <property type="match status" value="1"/>
</dbReference>
<reference evidence="5 6" key="1">
    <citation type="submission" date="2018-12" db="EMBL/GenBank/DDBJ databases">
        <title>Bacillus ochoae sp. nov., Paenibacillus whitsoniae sp. nov., Paenibacillus spiritus sp. nov. Isolated from the Mars Exploration Rover during spacecraft assembly.</title>
        <authorList>
            <person name="Seuylemezian A."/>
            <person name="Vaishampayan P."/>
        </authorList>
    </citation>
    <scope>NUCLEOTIDE SEQUENCE [LARGE SCALE GENOMIC DNA]</scope>
    <source>
        <strain evidence="5 6">MER 54</strain>
    </source>
</reference>
<evidence type="ECO:0000259" key="4">
    <source>
        <dbReference type="Pfam" id="PF21254"/>
    </source>
</evidence>